<sequence length="82" mass="9950">MVIWENNDYSYWTFIEKYYPKYYSCSDILLSDILNRKLNGEHVCEEDEEMIKDWNVKAELKELNKVIFSKSLKNYLIIKTSL</sequence>
<gene>
    <name evidence="1" type="ORF">E0F98_03795</name>
</gene>
<comment type="caution">
    <text evidence="1">The sequence shown here is derived from an EMBL/GenBank/DDBJ whole genome shotgun (WGS) entry which is preliminary data.</text>
</comment>
<organism evidence="1 2">
    <name type="scientific">Flavobacterium hiemivividum</name>
    <dbReference type="NCBI Taxonomy" id="2541734"/>
    <lineage>
        <taxon>Bacteria</taxon>
        <taxon>Pseudomonadati</taxon>
        <taxon>Bacteroidota</taxon>
        <taxon>Flavobacteriia</taxon>
        <taxon>Flavobacteriales</taxon>
        <taxon>Flavobacteriaceae</taxon>
        <taxon>Flavobacterium</taxon>
    </lineage>
</organism>
<name>A0A4R5D0M5_9FLAO</name>
<dbReference type="Proteomes" id="UP000294597">
    <property type="component" value="Unassembled WGS sequence"/>
</dbReference>
<dbReference type="RefSeq" id="WP_132109255.1">
    <property type="nucleotide sequence ID" value="NZ_SMFO01000001.1"/>
</dbReference>
<dbReference type="EMBL" id="SMFO01000001">
    <property type="protein sequence ID" value="TDE06749.1"/>
    <property type="molecule type" value="Genomic_DNA"/>
</dbReference>
<reference evidence="1 2" key="1">
    <citation type="submission" date="2019-03" db="EMBL/GenBank/DDBJ databases">
        <title>Flavobacterium TSA-D2 sp. nov., isolated from arctic soil.</title>
        <authorList>
            <person name="Chaudhary D.K."/>
        </authorList>
    </citation>
    <scope>NUCLEOTIDE SEQUENCE [LARGE SCALE GENOMIC DNA]</scope>
    <source>
        <strain evidence="1 2">TSA-D2</strain>
    </source>
</reference>
<keyword evidence="2" id="KW-1185">Reference proteome</keyword>
<dbReference type="AlphaFoldDB" id="A0A4R5D0M5"/>
<proteinExistence type="predicted"/>
<protein>
    <submittedName>
        <fullName evidence="1">6-phospho-beta-glucosidase</fullName>
    </submittedName>
</protein>
<accession>A0A4R5D0M5</accession>
<evidence type="ECO:0000313" key="2">
    <source>
        <dbReference type="Proteomes" id="UP000294597"/>
    </source>
</evidence>
<evidence type="ECO:0000313" key="1">
    <source>
        <dbReference type="EMBL" id="TDE06749.1"/>
    </source>
</evidence>